<dbReference type="PROSITE" id="PS50157">
    <property type="entry name" value="ZINC_FINGER_C2H2_2"/>
    <property type="match status" value="1"/>
</dbReference>
<evidence type="ECO:0000313" key="12">
    <source>
        <dbReference type="Proteomes" id="UP000095283"/>
    </source>
</evidence>
<keyword evidence="8" id="KW-0804">Transcription</keyword>
<evidence type="ECO:0000256" key="9">
    <source>
        <dbReference type="ARBA" id="ARBA00023242"/>
    </source>
</evidence>
<dbReference type="AlphaFoldDB" id="A0A1I7WIT4"/>
<keyword evidence="5" id="KW-0862">Zinc</keyword>
<evidence type="ECO:0000256" key="7">
    <source>
        <dbReference type="ARBA" id="ARBA00023125"/>
    </source>
</evidence>
<dbReference type="FunFam" id="3.30.160.60:FF:000030">
    <property type="entry name" value="Zinc finger protein 628"/>
    <property type="match status" value="1"/>
</dbReference>
<protein>
    <submittedName>
        <fullName evidence="13">C2H2-type domain-containing protein</fullName>
    </submittedName>
</protein>
<accession>A0A1I7WIT4</accession>
<evidence type="ECO:0000256" key="1">
    <source>
        <dbReference type="ARBA" id="ARBA00004123"/>
    </source>
</evidence>
<evidence type="ECO:0000259" key="11">
    <source>
        <dbReference type="PROSITE" id="PS50157"/>
    </source>
</evidence>
<dbReference type="Proteomes" id="UP000095283">
    <property type="component" value="Unplaced"/>
</dbReference>
<evidence type="ECO:0000256" key="2">
    <source>
        <dbReference type="ARBA" id="ARBA00022723"/>
    </source>
</evidence>
<dbReference type="GO" id="GO:0003677">
    <property type="term" value="F:DNA binding"/>
    <property type="evidence" value="ECO:0007669"/>
    <property type="project" value="UniProtKB-KW"/>
</dbReference>
<dbReference type="SUPFAM" id="SSF57667">
    <property type="entry name" value="beta-beta-alpha zinc fingers"/>
    <property type="match status" value="1"/>
</dbReference>
<dbReference type="WBParaSite" id="Hba_04927">
    <property type="protein sequence ID" value="Hba_04927"/>
    <property type="gene ID" value="Hba_04927"/>
</dbReference>
<dbReference type="InterPro" id="IPR036236">
    <property type="entry name" value="Znf_C2H2_sf"/>
</dbReference>
<keyword evidence="6" id="KW-0805">Transcription regulation</keyword>
<feature type="domain" description="C2H2-type" evidence="11">
    <location>
        <begin position="88"/>
        <end position="112"/>
    </location>
</feature>
<keyword evidence="2" id="KW-0479">Metal-binding</keyword>
<keyword evidence="7" id="KW-0238">DNA-binding</keyword>
<organism evidence="12 13">
    <name type="scientific">Heterorhabditis bacteriophora</name>
    <name type="common">Entomopathogenic nematode worm</name>
    <dbReference type="NCBI Taxonomy" id="37862"/>
    <lineage>
        <taxon>Eukaryota</taxon>
        <taxon>Metazoa</taxon>
        <taxon>Ecdysozoa</taxon>
        <taxon>Nematoda</taxon>
        <taxon>Chromadorea</taxon>
        <taxon>Rhabditida</taxon>
        <taxon>Rhabditina</taxon>
        <taxon>Rhabditomorpha</taxon>
        <taxon>Strongyloidea</taxon>
        <taxon>Heterorhabditidae</taxon>
        <taxon>Heterorhabditis</taxon>
    </lineage>
</organism>
<keyword evidence="12" id="KW-1185">Reference proteome</keyword>
<keyword evidence="3" id="KW-0677">Repeat</keyword>
<name>A0A1I7WIT4_HETBA</name>
<sequence length="116" mass="13462">MSYPQYDGGGFFDPSYIPQIPVQPYDFYSQSTDHTVPAEPVVPYGWRSDWSRPTTEWFSQSGVHGVPIQPERSFGYTYFYKMQYLVEFILFLCGKSFSQAANLTAHKRVHTGYAFY</sequence>
<proteinExistence type="predicted"/>
<evidence type="ECO:0000256" key="5">
    <source>
        <dbReference type="ARBA" id="ARBA00022833"/>
    </source>
</evidence>
<dbReference type="Gene3D" id="3.30.160.60">
    <property type="entry name" value="Classic Zinc Finger"/>
    <property type="match status" value="1"/>
</dbReference>
<evidence type="ECO:0000313" key="13">
    <source>
        <dbReference type="WBParaSite" id="Hba_04927"/>
    </source>
</evidence>
<dbReference type="GO" id="GO:0005634">
    <property type="term" value="C:nucleus"/>
    <property type="evidence" value="ECO:0007669"/>
    <property type="project" value="UniProtKB-SubCell"/>
</dbReference>
<evidence type="ECO:0000256" key="3">
    <source>
        <dbReference type="ARBA" id="ARBA00022737"/>
    </source>
</evidence>
<reference evidence="13" key="1">
    <citation type="submission" date="2016-11" db="UniProtKB">
        <authorList>
            <consortium name="WormBaseParasite"/>
        </authorList>
    </citation>
    <scope>IDENTIFICATION</scope>
</reference>
<comment type="subcellular location">
    <subcellularLocation>
        <location evidence="1">Nucleus</location>
    </subcellularLocation>
</comment>
<evidence type="ECO:0000256" key="8">
    <source>
        <dbReference type="ARBA" id="ARBA00023163"/>
    </source>
</evidence>
<dbReference type="GO" id="GO:0008270">
    <property type="term" value="F:zinc ion binding"/>
    <property type="evidence" value="ECO:0007669"/>
    <property type="project" value="UniProtKB-KW"/>
</dbReference>
<keyword evidence="4 10" id="KW-0863">Zinc-finger</keyword>
<keyword evidence="9" id="KW-0539">Nucleus</keyword>
<evidence type="ECO:0000256" key="4">
    <source>
        <dbReference type="ARBA" id="ARBA00022771"/>
    </source>
</evidence>
<evidence type="ECO:0000256" key="10">
    <source>
        <dbReference type="PROSITE-ProRule" id="PRU00042"/>
    </source>
</evidence>
<dbReference type="InterPro" id="IPR013087">
    <property type="entry name" value="Znf_C2H2_type"/>
</dbReference>
<evidence type="ECO:0000256" key="6">
    <source>
        <dbReference type="ARBA" id="ARBA00023015"/>
    </source>
</evidence>